<evidence type="ECO:0000313" key="2">
    <source>
        <dbReference type="Proteomes" id="UP000292082"/>
    </source>
</evidence>
<dbReference type="Proteomes" id="UP000292082">
    <property type="component" value="Unassembled WGS sequence"/>
</dbReference>
<gene>
    <name evidence="1" type="ORF">BD310DRAFT_883301</name>
</gene>
<dbReference type="AlphaFoldDB" id="A0A4Q9NSX1"/>
<dbReference type="InterPro" id="IPR036047">
    <property type="entry name" value="F-box-like_dom_sf"/>
</dbReference>
<dbReference type="EMBL" id="ML145158">
    <property type="protein sequence ID" value="TBU56036.1"/>
    <property type="molecule type" value="Genomic_DNA"/>
</dbReference>
<organism evidence="1 2">
    <name type="scientific">Dichomitus squalens</name>
    <dbReference type="NCBI Taxonomy" id="114155"/>
    <lineage>
        <taxon>Eukaryota</taxon>
        <taxon>Fungi</taxon>
        <taxon>Dikarya</taxon>
        <taxon>Basidiomycota</taxon>
        <taxon>Agaricomycotina</taxon>
        <taxon>Agaricomycetes</taxon>
        <taxon>Polyporales</taxon>
        <taxon>Polyporaceae</taxon>
        <taxon>Dichomitus</taxon>
    </lineage>
</organism>
<evidence type="ECO:0000313" key="1">
    <source>
        <dbReference type="EMBL" id="TBU56036.1"/>
    </source>
</evidence>
<keyword evidence="2" id="KW-1185">Reference proteome</keyword>
<reference evidence="1 2" key="1">
    <citation type="submission" date="2019-01" db="EMBL/GenBank/DDBJ databases">
        <title>Draft genome sequences of three monokaryotic isolates of the white-rot basidiomycete fungus Dichomitus squalens.</title>
        <authorList>
            <consortium name="DOE Joint Genome Institute"/>
            <person name="Lopez S.C."/>
            <person name="Andreopoulos B."/>
            <person name="Pangilinan J."/>
            <person name="Lipzen A."/>
            <person name="Riley R."/>
            <person name="Ahrendt S."/>
            <person name="Ng V."/>
            <person name="Barry K."/>
            <person name="Daum C."/>
            <person name="Grigoriev I.V."/>
            <person name="Hilden K.S."/>
            <person name="Makela M.R."/>
            <person name="de Vries R.P."/>
        </authorList>
    </citation>
    <scope>NUCLEOTIDE SEQUENCE [LARGE SCALE GENOMIC DNA]</scope>
    <source>
        <strain evidence="1 2">CBS 464.89</strain>
    </source>
</reference>
<accession>A0A4Q9NSX1</accession>
<dbReference type="SUPFAM" id="SSF81383">
    <property type="entry name" value="F-box domain"/>
    <property type="match status" value="1"/>
</dbReference>
<name>A0A4Q9NSX1_9APHY</name>
<feature type="non-terminal residue" evidence="1">
    <location>
        <position position="1"/>
    </location>
</feature>
<sequence>MSPSNHHNRRNHRQPPPVLARSSKYRTICDLPVELLCMIISHVKSDTWTIRTCTLVCHCLRAVSLEHHFRNALSVRDIDAFDHLFSFLRANPKICEKTGSIRLSGATRKVGKHGYAPLTSIDDNTVLELTQLLPNLTALRLGYFVYIPPQLSAPRRNPDAEQDPPAPFRLEQLSFGSTTTSSSKGSSISGLFRILSMFDVDSLYGEPTGWDINAPIPFDISSLHRPLRTKKLRLWNRGSVGDRRFTMMLLEAFTKSLEPGCLRDLNLECSTVSEVSAIGELLARAGQGLTSLQVAGECPPPVASMRDGWKDPLDSHWESLNLASCPRLESININIYFRASGDEKQPTDHPALSLAGAGMLSQASGTLRKIAIWLHDLPRITTLNNRRLLRLQAFDRIITQDRFPLLEEVKLRISVHYDLRRKPSYDWQKVVLGTQKALRGLHSRGLLEVTGW</sequence>
<proteinExistence type="predicted"/>
<protein>
    <submittedName>
        <fullName evidence="1">Uncharacterized protein</fullName>
    </submittedName>
</protein>